<evidence type="ECO:0000313" key="5">
    <source>
        <dbReference type="Proteomes" id="UP000061432"/>
    </source>
</evidence>
<dbReference type="AlphaFoldDB" id="A0A0C6F1P7"/>
<evidence type="ECO:0000256" key="1">
    <source>
        <dbReference type="SAM" id="MobiDB-lite"/>
    </source>
</evidence>
<evidence type="ECO:0000259" key="3">
    <source>
        <dbReference type="Pfam" id="PF03979"/>
    </source>
</evidence>
<name>A0A0C6F1P7_9HYPH</name>
<sequence length="147" mass="14965">MQAAFDRTTLDRLIALGRSRGELTPDDLRRALPVDRMSAEDIALVLIELEEAGIAVDPDEILLQGGGTPLPAGAIRLPEPPVPAPAAPVVAPVVEPPPAAAPAAATSAPDRVSPPPARGGAHRAVILAGLAALALAVLVLTLWALRG</sequence>
<dbReference type="GO" id="GO:0016987">
    <property type="term" value="F:sigma factor activity"/>
    <property type="evidence" value="ECO:0007669"/>
    <property type="project" value="InterPro"/>
</dbReference>
<feature type="transmembrane region" description="Helical" evidence="2">
    <location>
        <begin position="124"/>
        <end position="145"/>
    </location>
</feature>
<dbReference type="RefSeq" id="WP_060847654.1">
    <property type="nucleotide sequence ID" value="NZ_AP014704.1"/>
</dbReference>
<dbReference type="STRING" id="270351.Maq22A_c17135"/>
<feature type="domain" description="RNA polymerase sigma factor 70 region 1.1" evidence="3">
    <location>
        <begin position="7"/>
        <end position="56"/>
    </location>
</feature>
<keyword evidence="2" id="KW-0812">Transmembrane</keyword>
<dbReference type="GO" id="GO:0003677">
    <property type="term" value="F:DNA binding"/>
    <property type="evidence" value="ECO:0007669"/>
    <property type="project" value="InterPro"/>
</dbReference>
<dbReference type="KEGG" id="maqu:Maq22A_c17135"/>
<dbReference type="InterPro" id="IPR042189">
    <property type="entry name" value="RNA_pol_sigma_70_r1_1_sf"/>
</dbReference>
<keyword evidence="2" id="KW-1133">Transmembrane helix</keyword>
<dbReference type="PATRIC" id="fig|270351.10.peg.3297"/>
<proteinExistence type="predicted"/>
<reference evidence="4 5" key="1">
    <citation type="journal article" date="2015" name="Genome Announc.">
        <title>Complete Genome Sequence of Methylobacterium aquaticum Strain 22A, Isolated from Racomitrium japonicum Moss.</title>
        <authorList>
            <person name="Tani A."/>
            <person name="Ogura Y."/>
            <person name="Hayashi T."/>
            <person name="Kimbara K."/>
        </authorList>
    </citation>
    <scope>NUCLEOTIDE SEQUENCE [LARGE SCALE GENOMIC DNA]</scope>
    <source>
        <strain evidence="4 5">MA-22A</strain>
    </source>
</reference>
<keyword evidence="2" id="KW-0472">Membrane</keyword>
<dbReference type="EMBL" id="AP014704">
    <property type="protein sequence ID" value="BAQ46546.1"/>
    <property type="molecule type" value="Genomic_DNA"/>
</dbReference>
<protein>
    <recommendedName>
        <fullName evidence="3">RNA polymerase sigma factor 70 region 1.1 domain-containing protein</fullName>
    </recommendedName>
</protein>
<feature type="region of interest" description="Disordered" evidence="1">
    <location>
        <begin position="96"/>
        <end position="116"/>
    </location>
</feature>
<evidence type="ECO:0000313" key="4">
    <source>
        <dbReference type="EMBL" id="BAQ46546.1"/>
    </source>
</evidence>
<gene>
    <name evidence="4" type="ORF">Maq22A_c17135</name>
</gene>
<dbReference type="OrthoDB" id="8020532at2"/>
<dbReference type="InterPro" id="IPR007127">
    <property type="entry name" value="RNA_pol_sigma_70_r1_1"/>
</dbReference>
<dbReference type="Gene3D" id="1.10.220.120">
    <property type="entry name" value="Sigma-70 factor, region 1.1"/>
    <property type="match status" value="1"/>
</dbReference>
<accession>A0A0C6F1P7</accession>
<evidence type="ECO:0000256" key="2">
    <source>
        <dbReference type="SAM" id="Phobius"/>
    </source>
</evidence>
<reference evidence="5" key="2">
    <citation type="submission" date="2015-01" db="EMBL/GenBank/DDBJ databases">
        <title>Complete genome sequence of Methylobacterium aquaticum strain 22A.</title>
        <authorList>
            <person name="Tani A."/>
            <person name="Ogura Y."/>
            <person name="Hayashi T."/>
        </authorList>
    </citation>
    <scope>NUCLEOTIDE SEQUENCE [LARGE SCALE GENOMIC DNA]</scope>
    <source>
        <strain evidence="5">MA-22A</strain>
    </source>
</reference>
<dbReference type="Pfam" id="PF03979">
    <property type="entry name" value="Sigma70_r1_1"/>
    <property type="match status" value="1"/>
</dbReference>
<organism evidence="4 5">
    <name type="scientific">Methylobacterium aquaticum</name>
    <dbReference type="NCBI Taxonomy" id="270351"/>
    <lineage>
        <taxon>Bacteria</taxon>
        <taxon>Pseudomonadati</taxon>
        <taxon>Pseudomonadota</taxon>
        <taxon>Alphaproteobacteria</taxon>
        <taxon>Hyphomicrobiales</taxon>
        <taxon>Methylobacteriaceae</taxon>
        <taxon>Methylobacterium</taxon>
    </lineage>
</organism>
<dbReference type="Proteomes" id="UP000061432">
    <property type="component" value="Chromosome"/>
</dbReference>